<accession>A0A010ZXE9</accession>
<evidence type="ECO:0000256" key="1">
    <source>
        <dbReference type="SAM" id="MobiDB-lite"/>
    </source>
</evidence>
<keyword evidence="5" id="KW-1185">Reference proteome</keyword>
<dbReference type="PANTHER" id="PTHR36834:SF1">
    <property type="entry name" value="INTEGRAL MEMBRANE PROTEIN"/>
    <property type="match status" value="1"/>
</dbReference>
<keyword evidence="2" id="KW-0472">Membrane</keyword>
<dbReference type="InterPro" id="IPR006976">
    <property type="entry name" value="VanZ-like"/>
</dbReference>
<feature type="region of interest" description="Disordered" evidence="1">
    <location>
        <begin position="148"/>
        <end position="172"/>
    </location>
</feature>
<evidence type="ECO:0000313" key="5">
    <source>
        <dbReference type="Proteomes" id="UP000053380"/>
    </source>
</evidence>
<feature type="transmembrane region" description="Helical" evidence="2">
    <location>
        <begin position="125"/>
        <end position="142"/>
    </location>
</feature>
<name>A0A010ZXE9_9BACL</name>
<reference evidence="4 5" key="1">
    <citation type="submission" date="2013-07" db="EMBL/GenBank/DDBJ databases">
        <authorList>
            <consortium name="DOE Joint Genome Institute"/>
            <person name="Anderson I."/>
            <person name="Huntemann M."/>
            <person name="Han J."/>
            <person name="Chen A."/>
            <person name="Kyrpides N."/>
            <person name="Mavromatis K."/>
            <person name="Markowitz V."/>
            <person name="Palaniappan K."/>
            <person name="Ivanova N."/>
            <person name="Schaumberg A."/>
            <person name="Pati A."/>
            <person name="Liolios K."/>
            <person name="Nordberg H.P."/>
            <person name="Cantor M.N."/>
            <person name="Hua S.X."/>
            <person name="Woyke T."/>
        </authorList>
    </citation>
    <scope>NUCLEOTIDE SEQUENCE [LARGE SCALE GENOMIC DNA]</scope>
    <source>
        <strain evidence="4 5">DSM 19268</strain>
    </source>
</reference>
<feature type="transmembrane region" description="Helical" evidence="2">
    <location>
        <begin position="7"/>
        <end position="28"/>
    </location>
</feature>
<feature type="transmembrane region" description="Helical" evidence="2">
    <location>
        <begin position="67"/>
        <end position="89"/>
    </location>
</feature>
<gene>
    <name evidence="4" type="ORF">SacsacDRAFT_0275</name>
</gene>
<feature type="domain" description="VanZ-like" evidence="3">
    <location>
        <begin position="19"/>
        <end position="142"/>
    </location>
</feature>
<dbReference type="HOGENOM" id="CLU_077618_5_3_9"/>
<dbReference type="InterPro" id="IPR053150">
    <property type="entry name" value="Teicoplanin_resist-assoc"/>
</dbReference>
<dbReference type="PANTHER" id="PTHR36834">
    <property type="entry name" value="MEMBRANE PROTEIN-RELATED"/>
    <property type="match status" value="1"/>
</dbReference>
<keyword evidence="2" id="KW-0812">Transmembrane</keyword>
<dbReference type="Proteomes" id="UP000053380">
    <property type="component" value="Unassembled WGS sequence"/>
</dbReference>
<protein>
    <submittedName>
        <fullName evidence="4">Glycopeptide antibiotics resistance protein</fullName>
    </submittedName>
</protein>
<evidence type="ECO:0000313" key="4">
    <source>
        <dbReference type="EMBL" id="EXG83309.1"/>
    </source>
</evidence>
<comment type="caution">
    <text evidence="4">The sequence shown here is derived from an EMBL/GenBank/DDBJ whole genome shotgun (WGS) entry which is preliminary data.</text>
</comment>
<dbReference type="Pfam" id="PF04892">
    <property type="entry name" value="VanZ"/>
    <property type="match status" value="1"/>
</dbReference>
<feature type="transmembrane region" description="Helical" evidence="2">
    <location>
        <begin position="101"/>
        <end position="119"/>
    </location>
</feature>
<dbReference type="AlphaFoldDB" id="A0A010ZXE9"/>
<proteinExistence type="predicted"/>
<dbReference type="RefSeq" id="WP_051506778.1">
    <property type="nucleotide sequence ID" value="NZ_KK073875.1"/>
</dbReference>
<evidence type="ECO:0000259" key="3">
    <source>
        <dbReference type="Pfam" id="PF04892"/>
    </source>
</evidence>
<organism evidence="4 5">
    <name type="scientific">Saccharibacillus sacchari DSM 19268</name>
    <dbReference type="NCBI Taxonomy" id="915437"/>
    <lineage>
        <taxon>Bacteria</taxon>
        <taxon>Bacillati</taxon>
        <taxon>Bacillota</taxon>
        <taxon>Bacilli</taxon>
        <taxon>Bacillales</taxon>
        <taxon>Paenibacillaceae</taxon>
        <taxon>Saccharibacillus</taxon>
    </lineage>
</organism>
<sequence length="172" mass="19022">MKAKVIVVKVLAGLVLLGYGGLLLYWMFWGFGRSAHISGDFRYNIVPFETIQLFARSASWDNLRAPLINLAGNVAVFVPFGVLFPILFGKCRNYFGFLTRFLLFIVILELAQGVLGAGVADVDDVILNSIGASLGYIGYRLIAGPEQKRNGRAHARTRSANARSRSGQERRR</sequence>
<evidence type="ECO:0000256" key="2">
    <source>
        <dbReference type="SAM" id="Phobius"/>
    </source>
</evidence>
<dbReference type="EMBL" id="JFBU01000001">
    <property type="protein sequence ID" value="EXG83309.1"/>
    <property type="molecule type" value="Genomic_DNA"/>
</dbReference>
<dbReference type="OrthoDB" id="4822551at2"/>
<keyword evidence="2" id="KW-1133">Transmembrane helix</keyword>